<accession>A0A0A3I3P0</accession>
<evidence type="ECO:0000256" key="2">
    <source>
        <dbReference type="ARBA" id="ARBA00022448"/>
    </source>
</evidence>
<keyword evidence="3" id="KW-1003">Cell membrane</keyword>
<keyword evidence="5 9" id="KW-0812">Transmembrane</keyword>
<dbReference type="AlphaFoldDB" id="A0A0A3I3P0"/>
<evidence type="ECO:0000256" key="1">
    <source>
        <dbReference type="ARBA" id="ARBA00004429"/>
    </source>
</evidence>
<reference evidence="11 12" key="1">
    <citation type="submission" date="2014-02" db="EMBL/GenBank/DDBJ databases">
        <title>Draft genome sequence of Lysinibacillus manganicus DSM 26584T.</title>
        <authorList>
            <person name="Zhang F."/>
            <person name="Wang G."/>
            <person name="Zhang L."/>
        </authorList>
    </citation>
    <scope>NUCLEOTIDE SEQUENCE [LARGE SCALE GENOMIC DNA]</scope>
    <source>
        <strain evidence="11 12">DSM 26584</strain>
    </source>
</reference>
<evidence type="ECO:0000256" key="6">
    <source>
        <dbReference type="ARBA" id="ARBA00022989"/>
    </source>
</evidence>
<keyword evidence="2" id="KW-0813">Transport</keyword>
<keyword evidence="6 9" id="KW-1133">Transmembrane helix</keyword>
<keyword evidence="4" id="KW-0997">Cell inner membrane</keyword>
<evidence type="ECO:0000256" key="9">
    <source>
        <dbReference type="SAM" id="Phobius"/>
    </source>
</evidence>
<feature type="transmembrane region" description="Helical" evidence="9">
    <location>
        <begin position="85"/>
        <end position="105"/>
    </location>
</feature>
<dbReference type="GO" id="GO:0015740">
    <property type="term" value="P:C4-dicarboxylate transport"/>
    <property type="evidence" value="ECO:0007669"/>
    <property type="project" value="TreeGrafter"/>
</dbReference>
<feature type="transmembrane region" description="Helical" evidence="9">
    <location>
        <begin position="125"/>
        <end position="146"/>
    </location>
</feature>
<evidence type="ECO:0000256" key="5">
    <source>
        <dbReference type="ARBA" id="ARBA00022692"/>
    </source>
</evidence>
<protein>
    <submittedName>
        <fullName evidence="11">C4-dicarboxylate ABC transporter permease</fullName>
    </submittedName>
</protein>
<dbReference type="OrthoDB" id="9815614at2"/>
<dbReference type="Pfam" id="PF04290">
    <property type="entry name" value="DctQ"/>
    <property type="match status" value="1"/>
</dbReference>
<keyword evidence="7 9" id="KW-0472">Membrane</keyword>
<evidence type="ECO:0000256" key="8">
    <source>
        <dbReference type="ARBA" id="ARBA00038436"/>
    </source>
</evidence>
<dbReference type="RefSeq" id="WP_036186861.1">
    <property type="nucleotide sequence ID" value="NZ_AVDA01000013.1"/>
</dbReference>
<evidence type="ECO:0000259" key="10">
    <source>
        <dbReference type="Pfam" id="PF04290"/>
    </source>
</evidence>
<dbReference type="GO" id="GO:0022857">
    <property type="term" value="F:transmembrane transporter activity"/>
    <property type="evidence" value="ECO:0007669"/>
    <property type="project" value="TreeGrafter"/>
</dbReference>
<organism evidence="11 12">
    <name type="scientific">Ureibacillus manganicus DSM 26584</name>
    <dbReference type="NCBI Taxonomy" id="1384049"/>
    <lineage>
        <taxon>Bacteria</taxon>
        <taxon>Bacillati</taxon>
        <taxon>Bacillota</taxon>
        <taxon>Bacilli</taxon>
        <taxon>Bacillales</taxon>
        <taxon>Caryophanaceae</taxon>
        <taxon>Ureibacillus</taxon>
    </lineage>
</organism>
<dbReference type="InterPro" id="IPR007387">
    <property type="entry name" value="TRAP_DctQ"/>
</dbReference>
<dbReference type="PANTHER" id="PTHR35011:SF2">
    <property type="entry name" value="2,3-DIKETO-L-GULONATE TRAP TRANSPORTER SMALL PERMEASE PROTEIN YIAM"/>
    <property type="match status" value="1"/>
</dbReference>
<comment type="subcellular location">
    <subcellularLocation>
        <location evidence="1">Cell inner membrane</location>
        <topology evidence="1">Multi-pass membrane protein</topology>
    </subcellularLocation>
</comment>
<keyword evidence="12" id="KW-1185">Reference proteome</keyword>
<sequence>MKLLTKAWTFLEEVLAGVFFSIGILLIFYGVVMRYVMNDPQAWVEEVARYTIIWGVFLGFGLALKHNQHIQVDILYDKLNNTGKFIMNLIATGLSIVFCLIYTYYGYVLVENRFASGMVSLDVGIPMWIVYLILPLSGVLFLLRFIERLVNILRRKGEEYANPLN</sequence>
<evidence type="ECO:0000313" key="11">
    <source>
        <dbReference type="EMBL" id="KGR78135.1"/>
    </source>
</evidence>
<comment type="similarity">
    <text evidence="8">Belongs to the TRAP transporter small permease family.</text>
</comment>
<evidence type="ECO:0000256" key="4">
    <source>
        <dbReference type="ARBA" id="ARBA00022519"/>
    </source>
</evidence>
<evidence type="ECO:0000313" key="12">
    <source>
        <dbReference type="Proteomes" id="UP000030416"/>
    </source>
</evidence>
<comment type="caution">
    <text evidence="11">The sequence shown here is derived from an EMBL/GenBank/DDBJ whole genome shotgun (WGS) entry which is preliminary data.</text>
</comment>
<name>A0A0A3I3P0_9BACL</name>
<feature type="transmembrane region" description="Helical" evidence="9">
    <location>
        <begin position="47"/>
        <end position="64"/>
    </location>
</feature>
<dbReference type="EMBL" id="JPVN01000013">
    <property type="protein sequence ID" value="KGR78135.1"/>
    <property type="molecule type" value="Genomic_DNA"/>
</dbReference>
<dbReference type="PANTHER" id="PTHR35011">
    <property type="entry name" value="2,3-DIKETO-L-GULONATE TRAP TRANSPORTER SMALL PERMEASE PROTEIN YIAM"/>
    <property type="match status" value="1"/>
</dbReference>
<evidence type="ECO:0000256" key="7">
    <source>
        <dbReference type="ARBA" id="ARBA00023136"/>
    </source>
</evidence>
<dbReference type="GO" id="GO:0005886">
    <property type="term" value="C:plasma membrane"/>
    <property type="evidence" value="ECO:0007669"/>
    <property type="project" value="UniProtKB-SubCell"/>
</dbReference>
<feature type="domain" description="Tripartite ATP-independent periplasmic transporters DctQ component" evidence="10">
    <location>
        <begin position="24"/>
        <end position="154"/>
    </location>
</feature>
<dbReference type="eggNOG" id="COG3090">
    <property type="taxonomic scope" value="Bacteria"/>
</dbReference>
<feature type="transmembrane region" description="Helical" evidence="9">
    <location>
        <begin position="14"/>
        <end position="35"/>
    </location>
</feature>
<proteinExistence type="inferred from homology"/>
<gene>
    <name evidence="11" type="ORF">CD29_11955</name>
</gene>
<evidence type="ECO:0000256" key="3">
    <source>
        <dbReference type="ARBA" id="ARBA00022475"/>
    </source>
</evidence>
<dbReference type="STRING" id="1384049.CD29_11955"/>
<dbReference type="Proteomes" id="UP000030416">
    <property type="component" value="Unassembled WGS sequence"/>
</dbReference>
<dbReference type="InterPro" id="IPR055348">
    <property type="entry name" value="DctQ"/>
</dbReference>